<evidence type="ECO:0000256" key="4">
    <source>
        <dbReference type="SAM" id="MobiDB-lite"/>
    </source>
</evidence>
<feature type="region of interest" description="Disordered" evidence="4">
    <location>
        <begin position="531"/>
        <end position="593"/>
    </location>
</feature>
<dbReference type="SMART" id="SM00369">
    <property type="entry name" value="LRR_TYP"/>
    <property type="match status" value="5"/>
</dbReference>
<feature type="region of interest" description="Disordered" evidence="4">
    <location>
        <begin position="499"/>
        <end position="518"/>
    </location>
</feature>
<dbReference type="InterPro" id="IPR003591">
    <property type="entry name" value="Leu-rich_rpt_typical-subtyp"/>
</dbReference>
<reference evidence="6" key="1">
    <citation type="submission" date="2025-05" db="UniProtKB">
        <authorList>
            <consortium name="RefSeq"/>
        </authorList>
    </citation>
    <scope>NUCLEOTIDE SEQUENCE [LARGE SCALE GENOMIC DNA]</scope>
</reference>
<dbReference type="SUPFAM" id="SSF47576">
    <property type="entry name" value="Calponin-homology domain, CH-domain"/>
    <property type="match status" value="1"/>
</dbReference>
<dbReference type="InterPro" id="IPR001715">
    <property type="entry name" value="CH_dom"/>
</dbReference>
<feature type="region of interest" description="Disordered" evidence="4">
    <location>
        <begin position="317"/>
        <end position="401"/>
    </location>
</feature>
<dbReference type="FunFam" id="3.80.10.10:FF:000007">
    <property type="entry name" value="Leucine-rich repeat and calponin homology domain-containing protein 1 isoform 3"/>
    <property type="match status" value="1"/>
</dbReference>
<dbReference type="Pfam" id="PF13855">
    <property type="entry name" value="LRR_8"/>
    <property type="match status" value="2"/>
</dbReference>
<keyword evidence="2" id="KW-0677">Repeat</keyword>
<feature type="region of interest" description="Disordered" evidence="4">
    <location>
        <begin position="1"/>
        <end position="40"/>
    </location>
</feature>
<gene>
    <name evidence="7" type="primary">LRCH2</name>
</gene>
<dbReference type="GO" id="GO:0005737">
    <property type="term" value="C:cytoplasm"/>
    <property type="evidence" value="ECO:0007669"/>
    <property type="project" value="TreeGrafter"/>
</dbReference>
<dbReference type="PROSITE" id="PS51450">
    <property type="entry name" value="LRR"/>
    <property type="match status" value="1"/>
</dbReference>
<dbReference type="InterPro" id="IPR036872">
    <property type="entry name" value="CH_dom_sf"/>
</dbReference>
<evidence type="ECO:0000256" key="3">
    <source>
        <dbReference type="SAM" id="Coils"/>
    </source>
</evidence>
<evidence type="ECO:0000313" key="6">
    <source>
        <dbReference type="Proteomes" id="UP001652583"/>
    </source>
</evidence>
<accession>A0A6J1Z327</accession>
<evidence type="ECO:0000313" key="7">
    <source>
        <dbReference type="RefSeq" id="XP_026910675.1"/>
    </source>
</evidence>
<dbReference type="FunFam" id="1.10.418.10:FF:000021">
    <property type="entry name" value="Leucine-rich repeat and calponin homology domain-containing protein 1 isoform 3"/>
    <property type="match status" value="1"/>
</dbReference>
<dbReference type="Gene3D" id="1.10.418.10">
    <property type="entry name" value="Calponin-like domain"/>
    <property type="match status" value="1"/>
</dbReference>
<dbReference type="AlphaFoldDB" id="A0A6J1Z327"/>
<keyword evidence="3" id="KW-0175">Coiled coil</keyword>
<name>A0A6J1Z327_ACIJB</name>
<dbReference type="CTD" id="57631"/>
<dbReference type="GeneID" id="106985367"/>
<dbReference type="PROSITE" id="PS50021">
    <property type="entry name" value="CH"/>
    <property type="match status" value="1"/>
</dbReference>
<feature type="compositionally biased region" description="Polar residues" evidence="4">
    <location>
        <begin position="549"/>
        <end position="560"/>
    </location>
</feature>
<dbReference type="PANTHER" id="PTHR48051">
    <property type="match status" value="1"/>
</dbReference>
<evidence type="ECO:0000256" key="2">
    <source>
        <dbReference type="ARBA" id="ARBA00022737"/>
    </source>
</evidence>
<keyword evidence="1" id="KW-0433">Leucine-rich repeat</keyword>
<dbReference type="RefSeq" id="XP_026910675.1">
    <property type="nucleotide sequence ID" value="XM_027054874.2"/>
</dbReference>
<dbReference type="SMART" id="SM00033">
    <property type="entry name" value="CH"/>
    <property type="match status" value="1"/>
</dbReference>
<feature type="region of interest" description="Disordered" evidence="4">
    <location>
        <begin position="434"/>
        <end position="491"/>
    </location>
</feature>
<feature type="compositionally biased region" description="Basic and acidic residues" evidence="4">
    <location>
        <begin position="468"/>
        <end position="477"/>
    </location>
</feature>
<dbReference type="InterPro" id="IPR001611">
    <property type="entry name" value="Leu-rich_rpt"/>
</dbReference>
<feature type="compositionally biased region" description="Basic and acidic residues" evidence="4">
    <location>
        <begin position="379"/>
        <end position="389"/>
    </location>
</feature>
<proteinExistence type="predicted"/>
<dbReference type="InterPro" id="IPR032675">
    <property type="entry name" value="LRR_dom_sf"/>
</dbReference>
<reference evidence="7" key="2">
    <citation type="submission" date="2025-08" db="UniProtKB">
        <authorList>
            <consortium name="RefSeq"/>
        </authorList>
    </citation>
    <scope>IDENTIFICATION</scope>
    <source>
        <tissue evidence="7">Blood</tissue>
    </source>
</reference>
<feature type="domain" description="Calponin-homology (CH)" evidence="5">
    <location>
        <begin position="607"/>
        <end position="720"/>
    </location>
</feature>
<dbReference type="Gene3D" id="3.80.10.10">
    <property type="entry name" value="Ribonuclease Inhibitor"/>
    <property type="match status" value="2"/>
</dbReference>
<dbReference type="SMART" id="SM00364">
    <property type="entry name" value="LRR_BAC"/>
    <property type="match status" value="4"/>
</dbReference>
<organism evidence="6 7">
    <name type="scientific">Acinonyx jubatus</name>
    <name type="common">Cheetah</name>
    <dbReference type="NCBI Taxonomy" id="32536"/>
    <lineage>
        <taxon>Eukaryota</taxon>
        <taxon>Metazoa</taxon>
        <taxon>Chordata</taxon>
        <taxon>Craniata</taxon>
        <taxon>Vertebrata</taxon>
        <taxon>Euteleostomi</taxon>
        <taxon>Mammalia</taxon>
        <taxon>Eutheria</taxon>
        <taxon>Laurasiatheria</taxon>
        <taxon>Carnivora</taxon>
        <taxon>Feliformia</taxon>
        <taxon>Felidae</taxon>
        <taxon>Felinae</taxon>
        <taxon>Acinonyx</taxon>
    </lineage>
</organism>
<dbReference type="SUPFAM" id="SSF52058">
    <property type="entry name" value="L domain-like"/>
    <property type="match status" value="1"/>
</dbReference>
<dbReference type="Pfam" id="PF00307">
    <property type="entry name" value="CH"/>
    <property type="match status" value="1"/>
</dbReference>
<evidence type="ECO:0000259" key="5">
    <source>
        <dbReference type="PROSITE" id="PS50021"/>
    </source>
</evidence>
<evidence type="ECO:0000256" key="1">
    <source>
        <dbReference type="ARBA" id="ARBA00022614"/>
    </source>
</evidence>
<sequence>MAASQGGGVNSGGGGCGGGGSSGGGGAAGGGGGGAGGGGGGGGGGTLVVPIPVPTLFGQPFPNGPQWNPGSLQPQHTVRSLDRALEEAGNSGILSLSGRKLRDFPGSGYDLTDTTQADLSRNRFTEIPSDVWLFAPLETLNLYHNCIKTIPEAIKNLQMLTYLNISRNLLSTLPKYLFDLPLKVLVVSNNKLVSIPEEIGKLKDLMELDISCNEIQVLPQQMGKLHSLRELNIRRNNLHVLPDELGDLPLVKLDFSCNKVTEIPVCYRKLHHLQVMILDNNPLQVPPAQICLKGKVHIFKYLNIQACCRMDKKPDSLDLPSLSKRMPSQPLTDSMEDFYPNKNHGPDSGIGSDNGEKRLSTTEPSDDDTISLHSQVSESNREQTSRNDSHSIGSKPDSQKDQEVYDFIDPNTEDVAVLEQGDAHIGSYVSFLKGKEKGPEKSQKNEELGDEKRILNHSTSVPRNKPKQTVECEKSVSADEVNSPLSPLTWQPLETQKDQIDEQQWPESQPIIWQSEERRRSKQIRKEYFKYKSSRKSSSGNENDEQDSDNAYMSPQSPVSSEEYDRTDGFSHGPFGLKPRSAFSRSSRQEYGAADPGFTMRRKMEHLREEREQIRQLRNNLESRLKVILPDDIGAALMDGVVLCHLANHIRPRSVASIHVPSPAVPKLSMAKCRRNVENFLDACKKLGVSQERLCLPHHILEERGLVKVGVTVQALLELPTTKASQLSTA</sequence>
<keyword evidence="6" id="KW-1185">Reference proteome</keyword>
<feature type="coiled-coil region" evidence="3">
    <location>
        <begin position="600"/>
        <end position="627"/>
    </location>
</feature>
<dbReference type="CDD" id="cd21271">
    <property type="entry name" value="CH_LRCH2"/>
    <property type="match status" value="1"/>
</dbReference>
<protein>
    <submittedName>
        <fullName evidence="7">Leucine-rich repeat and calponin homology domain-containing protein 2 isoform X3</fullName>
    </submittedName>
</protein>
<dbReference type="Proteomes" id="UP001652583">
    <property type="component" value="Chromosome X"/>
</dbReference>
<feature type="compositionally biased region" description="Basic and acidic residues" evidence="4">
    <location>
        <begin position="434"/>
        <end position="454"/>
    </location>
</feature>
<dbReference type="InterPro" id="IPR050216">
    <property type="entry name" value="LRR_domain-containing"/>
</dbReference>
<dbReference type="PANTHER" id="PTHR48051:SF14">
    <property type="entry name" value="LEUCINE-RICH REPEAT AND CALPONIN HOMOLOGY DOMAIN-CONTAINING PROTEIN 2 ISOFORM X1"/>
    <property type="match status" value="1"/>
</dbReference>